<evidence type="ECO:0000256" key="3">
    <source>
        <dbReference type="ARBA" id="ARBA00022692"/>
    </source>
</evidence>
<evidence type="ECO:0000256" key="4">
    <source>
        <dbReference type="ARBA" id="ARBA00022967"/>
    </source>
</evidence>
<dbReference type="NCBIfam" id="NF009070">
    <property type="entry name" value="PRK12405.1"/>
    <property type="match status" value="1"/>
</dbReference>
<gene>
    <name evidence="9" type="primary">rnfE_9</name>
    <name evidence="9" type="ORF">GALL_372760</name>
</gene>
<evidence type="ECO:0000256" key="5">
    <source>
        <dbReference type="ARBA" id="ARBA00022982"/>
    </source>
</evidence>
<dbReference type="Pfam" id="PF02508">
    <property type="entry name" value="Rnf-Nqr"/>
    <property type="match status" value="1"/>
</dbReference>
<dbReference type="NCBIfam" id="TIGR01948">
    <property type="entry name" value="rnfE"/>
    <property type="match status" value="1"/>
</dbReference>
<sequence length="224" mass="23688">MTADYAKIFKDGLWENNGVLCQMLGMCPTMAMTTSATNGLGMGLATLFVMASSNLLIAALRNYITPQVRIPVFILIIAAMVTLVDMTMNAYMHELYKVLGLFIPLIVSNCLPLGRAEVFAAKEPVLPSFCDGLAMGLGFTAALTVIGAMREITGSGTLFADASLLLGPAFKVMELRLLPQGDGVLMAVLPPGGFLATGLLLAVKRMIDIRAGKPIIMAGAHCST</sequence>
<keyword evidence="7 8" id="KW-0472">Membrane</keyword>
<comment type="caution">
    <text evidence="9">The sequence shown here is derived from an EMBL/GenBank/DDBJ whole genome shotgun (WGS) entry which is preliminary data.</text>
</comment>
<organism evidence="9">
    <name type="scientific">mine drainage metagenome</name>
    <dbReference type="NCBI Taxonomy" id="410659"/>
    <lineage>
        <taxon>unclassified sequences</taxon>
        <taxon>metagenomes</taxon>
        <taxon>ecological metagenomes</taxon>
    </lineage>
</organism>
<evidence type="ECO:0000313" key="9">
    <source>
        <dbReference type="EMBL" id="OIQ80969.1"/>
    </source>
</evidence>
<feature type="transmembrane region" description="Helical" evidence="8">
    <location>
        <begin position="40"/>
        <end position="60"/>
    </location>
</feature>
<evidence type="ECO:0000256" key="8">
    <source>
        <dbReference type="SAM" id="Phobius"/>
    </source>
</evidence>
<dbReference type="PIRSF" id="PIRSF006102">
    <property type="entry name" value="NQR_DE"/>
    <property type="match status" value="1"/>
</dbReference>
<name>A0A1J5QBG3_9ZZZZ</name>
<protein>
    <submittedName>
        <fullName evidence="9">Electron transport complex subunit RnfE</fullName>
    </submittedName>
</protein>
<evidence type="ECO:0000256" key="2">
    <source>
        <dbReference type="ARBA" id="ARBA00022448"/>
    </source>
</evidence>
<dbReference type="InterPro" id="IPR010968">
    <property type="entry name" value="RnfE"/>
</dbReference>
<keyword evidence="2" id="KW-0813">Transport</keyword>
<keyword evidence="6 8" id="KW-1133">Transmembrane helix</keyword>
<keyword evidence="5" id="KW-0249">Electron transport</keyword>
<proteinExistence type="inferred from homology"/>
<evidence type="ECO:0000256" key="1">
    <source>
        <dbReference type="ARBA" id="ARBA00004127"/>
    </source>
</evidence>
<dbReference type="PANTHER" id="PTHR30586:SF0">
    <property type="entry name" value="ION-TRANSLOCATING OXIDOREDUCTASE COMPLEX SUBUNIT E"/>
    <property type="match status" value="1"/>
</dbReference>
<dbReference type="GO" id="GO:0012505">
    <property type="term" value="C:endomembrane system"/>
    <property type="evidence" value="ECO:0007669"/>
    <property type="project" value="UniProtKB-SubCell"/>
</dbReference>
<reference evidence="9" key="1">
    <citation type="submission" date="2016-10" db="EMBL/GenBank/DDBJ databases">
        <title>Sequence of Gallionella enrichment culture.</title>
        <authorList>
            <person name="Poehlein A."/>
            <person name="Muehling M."/>
            <person name="Daniel R."/>
        </authorList>
    </citation>
    <scope>NUCLEOTIDE SEQUENCE</scope>
</reference>
<accession>A0A1J5QBG3</accession>
<dbReference type="GO" id="GO:0005886">
    <property type="term" value="C:plasma membrane"/>
    <property type="evidence" value="ECO:0007669"/>
    <property type="project" value="TreeGrafter"/>
</dbReference>
<dbReference type="HAMAP" id="MF_00478">
    <property type="entry name" value="RsxE_RnfE"/>
    <property type="match status" value="1"/>
</dbReference>
<dbReference type="PANTHER" id="PTHR30586">
    <property type="entry name" value="ELECTRON TRANSPORT COMPLEX PROTEIN RNFE"/>
    <property type="match status" value="1"/>
</dbReference>
<dbReference type="InterPro" id="IPR003667">
    <property type="entry name" value="NqrDE/RnfAE"/>
</dbReference>
<feature type="transmembrane region" description="Helical" evidence="8">
    <location>
        <begin position="183"/>
        <end position="203"/>
    </location>
</feature>
<dbReference type="GO" id="GO:0022900">
    <property type="term" value="P:electron transport chain"/>
    <property type="evidence" value="ECO:0007669"/>
    <property type="project" value="InterPro"/>
</dbReference>
<dbReference type="AlphaFoldDB" id="A0A1J5QBG3"/>
<dbReference type="EMBL" id="MLJW01000987">
    <property type="protein sequence ID" value="OIQ80969.1"/>
    <property type="molecule type" value="Genomic_DNA"/>
</dbReference>
<evidence type="ECO:0000256" key="7">
    <source>
        <dbReference type="ARBA" id="ARBA00023136"/>
    </source>
</evidence>
<evidence type="ECO:0000256" key="6">
    <source>
        <dbReference type="ARBA" id="ARBA00022989"/>
    </source>
</evidence>
<keyword evidence="3 8" id="KW-0812">Transmembrane</keyword>
<feature type="transmembrane region" description="Helical" evidence="8">
    <location>
        <begin position="128"/>
        <end position="149"/>
    </location>
</feature>
<feature type="transmembrane region" description="Helical" evidence="8">
    <location>
        <begin position="72"/>
        <end position="92"/>
    </location>
</feature>
<keyword evidence="4" id="KW-1278">Translocase</keyword>
<feature type="transmembrane region" description="Helical" evidence="8">
    <location>
        <begin position="98"/>
        <end position="116"/>
    </location>
</feature>
<comment type="subcellular location">
    <subcellularLocation>
        <location evidence="1">Endomembrane system</location>
        <topology evidence="1">Multi-pass membrane protein</topology>
    </subcellularLocation>
</comment>